<evidence type="ECO:0000313" key="1">
    <source>
        <dbReference type="EMBL" id="CAF3987598.1"/>
    </source>
</evidence>
<gene>
    <name evidence="3" type="ORF">FNK824_LOCUS35183</name>
    <name evidence="2" type="ORF">JBS370_LOCUS32648</name>
    <name evidence="1" type="ORF">OTI717_LOCUS28295</name>
</gene>
<dbReference type="Proteomes" id="UP000663823">
    <property type="component" value="Unassembled WGS sequence"/>
</dbReference>
<dbReference type="EMBL" id="CAJOAX010006660">
    <property type="protein sequence ID" value="CAF3987598.1"/>
    <property type="molecule type" value="Genomic_DNA"/>
</dbReference>
<sequence>MLVFMLILRFVNKIEFGKQHLAVFNDTTYSSVDNCRSEFLAAHHDYIEKFQVIELQQELTTIQSHSTRFLFSDCLEYM</sequence>
<dbReference type="EMBL" id="CAJOBE010014618">
    <property type="protein sequence ID" value="CAF4180336.1"/>
    <property type="molecule type" value="Genomic_DNA"/>
</dbReference>
<dbReference type="Proteomes" id="UP000663836">
    <property type="component" value="Unassembled WGS sequence"/>
</dbReference>
<dbReference type="Proteomes" id="UP000663874">
    <property type="component" value="Unassembled WGS sequence"/>
</dbReference>
<dbReference type="AlphaFoldDB" id="A0A819WA67"/>
<reference evidence="2" key="1">
    <citation type="submission" date="2021-02" db="EMBL/GenBank/DDBJ databases">
        <authorList>
            <person name="Nowell W R."/>
        </authorList>
    </citation>
    <scope>NUCLEOTIDE SEQUENCE</scope>
</reference>
<organism evidence="2 4">
    <name type="scientific">Rotaria sordida</name>
    <dbReference type="NCBI Taxonomy" id="392033"/>
    <lineage>
        <taxon>Eukaryota</taxon>
        <taxon>Metazoa</taxon>
        <taxon>Spiralia</taxon>
        <taxon>Gnathifera</taxon>
        <taxon>Rotifera</taxon>
        <taxon>Eurotatoria</taxon>
        <taxon>Bdelloidea</taxon>
        <taxon>Philodinida</taxon>
        <taxon>Philodinidae</taxon>
        <taxon>Rotaria</taxon>
    </lineage>
</organism>
<dbReference type="EMBL" id="CAJOBD010008808">
    <property type="protein sequence ID" value="CAF4121522.1"/>
    <property type="molecule type" value="Genomic_DNA"/>
</dbReference>
<evidence type="ECO:0000313" key="3">
    <source>
        <dbReference type="EMBL" id="CAF4180336.1"/>
    </source>
</evidence>
<protein>
    <submittedName>
        <fullName evidence="2">Uncharacterized protein</fullName>
    </submittedName>
</protein>
<evidence type="ECO:0000313" key="2">
    <source>
        <dbReference type="EMBL" id="CAF4121522.1"/>
    </source>
</evidence>
<name>A0A819WA67_9BILA</name>
<proteinExistence type="predicted"/>
<comment type="caution">
    <text evidence="2">The sequence shown here is derived from an EMBL/GenBank/DDBJ whole genome shotgun (WGS) entry which is preliminary data.</text>
</comment>
<evidence type="ECO:0000313" key="4">
    <source>
        <dbReference type="Proteomes" id="UP000663836"/>
    </source>
</evidence>
<accession>A0A819WA67</accession>